<proteinExistence type="inferred from homology"/>
<dbReference type="PANTHER" id="PTHR31319">
    <property type="entry name" value="ZINC FINGER PROTEIN CONSTANS-LIKE 4"/>
    <property type="match status" value="1"/>
</dbReference>
<gene>
    <name evidence="11" type="ORF">ACMD2_00871</name>
</gene>
<evidence type="ECO:0000256" key="1">
    <source>
        <dbReference type="ARBA" id="ARBA00004123"/>
    </source>
</evidence>
<evidence type="ECO:0000256" key="5">
    <source>
        <dbReference type="ARBA" id="ARBA00022833"/>
    </source>
</evidence>
<evidence type="ECO:0000313" key="12">
    <source>
        <dbReference type="Proteomes" id="UP000092600"/>
    </source>
</evidence>
<evidence type="ECO:0000259" key="10">
    <source>
        <dbReference type="PROSITE" id="PS51017"/>
    </source>
</evidence>
<keyword evidence="5" id="KW-0862">Zinc</keyword>
<dbReference type="GO" id="GO:0003700">
    <property type="term" value="F:DNA-binding transcription factor activity"/>
    <property type="evidence" value="ECO:0007669"/>
    <property type="project" value="TreeGrafter"/>
</dbReference>
<protein>
    <submittedName>
        <fullName evidence="11">Zinc finger protein HD1</fullName>
    </submittedName>
</protein>
<keyword evidence="6 8" id="KW-0539">Nucleus</keyword>
<dbReference type="EMBL" id="LSRQ01006666">
    <property type="protein sequence ID" value="OAY65818.1"/>
    <property type="molecule type" value="Genomic_DNA"/>
</dbReference>
<feature type="non-terminal residue" evidence="11">
    <location>
        <position position="344"/>
    </location>
</feature>
<evidence type="ECO:0000256" key="2">
    <source>
        <dbReference type="ARBA" id="ARBA00010024"/>
    </source>
</evidence>
<dbReference type="InterPro" id="IPR045281">
    <property type="entry name" value="CONSTANS-like"/>
</dbReference>
<dbReference type="PROSITE" id="PS51017">
    <property type="entry name" value="CCT"/>
    <property type="match status" value="1"/>
</dbReference>
<comment type="similarity">
    <text evidence="2">Belongs to the CONSTANS family.</text>
</comment>
<comment type="subcellular location">
    <subcellularLocation>
        <location evidence="1 8">Nucleus</location>
    </subcellularLocation>
</comment>
<keyword evidence="4 7" id="KW-0863">Zinc-finger</keyword>
<dbReference type="GO" id="GO:0005634">
    <property type="term" value="C:nucleus"/>
    <property type="evidence" value="ECO:0007669"/>
    <property type="project" value="UniProtKB-SubCell"/>
</dbReference>
<organism evidence="11 12">
    <name type="scientific">Ananas comosus</name>
    <name type="common">Pineapple</name>
    <name type="synonym">Ananas ananas</name>
    <dbReference type="NCBI Taxonomy" id="4615"/>
    <lineage>
        <taxon>Eukaryota</taxon>
        <taxon>Viridiplantae</taxon>
        <taxon>Streptophyta</taxon>
        <taxon>Embryophyta</taxon>
        <taxon>Tracheophyta</taxon>
        <taxon>Spermatophyta</taxon>
        <taxon>Magnoliopsida</taxon>
        <taxon>Liliopsida</taxon>
        <taxon>Poales</taxon>
        <taxon>Bromeliaceae</taxon>
        <taxon>Bromelioideae</taxon>
        <taxon>Ananas</taxon>
    </lineage>
</organism>
<dbReference type="AlphaFoldDB" id="A0A199UM46"/>
<dbReference type="STRING" id="4615.A0A199UM46"/>
<comment type="caution">
    <text evidence="11">The sequence shown here is derived from an EMBL/GenBank/DDBJ whole genome shotgun (WGS) entry which is preliminary data.</text>
</comment>
<dbReference type="PROSITE" id="PS50119">
    <property type="entry name" value="ZF_BBOX"/>
    <property type="match status" value="1"/>
</dbReference>
<name>A0A199UM46_ANACO</name>
<feature type="domain" description="B box-type" evidence="9">
    <location>
        <begin position="38"/>
        <end position="86"/>
    </location>
</feature>
<dbReference type="Proteomes" id="UP000092600">
    <property type="component" value="Unassembled WGS sequence"/>
</dbReference>
<dbReference type="InterPro" id="IPR000315">
    <property type="entry name" value="Znf_B-box"/>
</dbReference>
<evidence type="ECO:0000256" key="6">
    <source>
        <dbReference type="ARBA" id="ARBA00023242"/>
    </source>
</evidence>
<dbReference type="GO" id="GO:0008270">
    <property type="term" value="F:zinc ion binding"/>
    <property type="evidence" value="ECO:0007669"/>
    <property type="project" value="UniProtKB-KW"/>
</dbReference>
<accession>A0A199UM46</accession>
<sequence length="344" mass="38216">MEAAAAAAAGAESGPVALPFDSHRLAYLCAACYAQLHVSRCVCEACERAIAAVDCRADDAALCADCDVQVHSANTLDCRQHRFPAFPLSAAAAEAFCDEELELEAAAAGSWPLLDENYYNDDAGDAGLPPYGEVDEYLDLAEHDYDLFYNQTQEDRRWPVSCDENEARECEVPSQPQLRREASNCKAGSGYTASYSSSSTLTGMNTSLARYLLPFYNSRLVNLLFQAENCFSKVSFSSMEAIAVPDTTLSDTTNSYLLHCKGTIDLFSGPSLQLPLHFKSVDRKARVLRYREKRKTRKFEKTIRYASRKAYAESRPRIKGRFVKRSDLALKVDKIDVFSYCDIP</sequence>
<evidence type="ECO:0000259" key="9">
    <source>
        <dbReference type="PROSITE" id="PS50119"/>
    </source>
</evidence>
<dbReference type="GO" id="GO:2000028">
    <property type="term" value="P:regulation of photoperiodism, flowering"/>
    <property type="evidence" value="ECO:0007669"/>
    <property type="project" value="TreeGrafter"/>
</dbReference>
<evidence type="ECO:0000313" key="11">
    <source>
        <dbReference type="EMBL" id="OAY65818.1"/>
    </source>
</evidence>
<dbReference type="CDD" id="cd19821">
    <property type="entry name" value="Bbox1_BBX-like"/>
    <property type="match status" value="1"/>
</dbReference>
<dbReference type="Pfam" id="PF06203">
    <property type="entry name" value="CCT"/>
    <property type="match status" value="1"/>
</dbReference>
<keyword evidence="3" id="KW-0479">Metal-binding</keyword>
<evidence type="ECO:0000256" key="4">
    <source>
        <dbReference type="ARBA" id="ARBA00022771"/>
    </source>
</evidence>
<evidence type="ECO:0000256" key="8">
    <source>
        <dbReference type="PROSITE-ProRule" id="PRU00357"/>
    </source>
</evidence>
<dbReference type="GO" id="GO:0009909">
    <property type="term" value="P:regulation of flower development"/>
    <property type="evidence" value="ECO:0007669"/>
    <property type="project" value="InterPro"/>
</dbReference>
<dbReference type="PANTHER" id="PTHR31319:SF39">
    <property type="entry name" value="ZINC FINGER PROTEIN CONSTANS-LIKE 1"/>
    <property type="match status" value="1"/>
</dbReference>
<feature type="domain" description="CCT" evidence="10">
    <location>
        <begin position="283"/>
        <end position="325"/>
    </location>
</feature>
<dbReference type="InterPro" id="IPR010402">
    <property type="entry name" value="CCT_domain"/>
</dbReference>
<evidence type="ECO:0000256" key="3">
    <source>
        <dbReference type="ARBA" id="ARBA00022723"/>
    </source>
</evidence>
<dbReference type="InterPro" id="IPR049808">
    <property type="entry name" value="CONSTANS-like_Bbox1"/>
</dbReference>
<reference evidence="11 12" key="1">
    <citation type="journal article" date="2016" name="DNA Res.">
        <title>The draft genome of MD-2 pineapple using hybrid error correction of long reads.</title>
        <authorList>
            <person name="Redwan R.M."/>
            <person name="Saidin A."/>
            <person name="Kumar S.V."/>
        </authorList>
    </citation>
    <scope>NUCLEOTIDE SEQUENCE [LARGE SCALE GENOMIC DNA]</scope>
    <source>
        <strain evidence="12">cv. MD2</strain>
        <tissue evidence="11">Leaf</tissue>
    </source>
</reference>
<evidence type="ECO:0000256" key="7">
    <source>
        <dbReference type="PROSITE-ProRule" id="PRU00024"/>
    </source>
</evidence>